<evidence type="ECO:0000313" key="3">
    <source>
        <dbReference type="EMBL" id="CZS89987.1"/>
    </source>
</evidence>
<evidence type="ECO:0000259" key="2">
    <source>
        <dbReference type="Pfam" id="PF20233"/>
    </source>
</evidence>
<evidence type="ECO:0000256" key="1">
    <source>
        <dbReference type="SAM" id="MobiDB-lite"/>
    </source>
</evidence>
<dbReference type="InterPro" id="IPR046497">
    <property type="entry name" value="DUF6590"/>
</dbReference>
<reference evidence="4" key="1">
    <citation type="submission" date="2016-03" db="EMBL/GenBank/DDBJ databases">
        <authorList>
            <person name="Ploux O."/>
        </authorList>
    </citation>
    <scope>NUCLEOTIDE SEQUENCE [LARGE SCALE GENOMIC DNA]</scope>
    <source>
        <strain evidence="4">UK7</strain>
    </source>
</reference>
<feature type="region of interest" description="Disordered" evidence="1">
    <location>
        <begin position="1"/>
        <end position="27"/>
    </location>
</feature>
<accession>A0A1E1JVU4</accession>
<keyword evidence="4" id="KW-1185">Reference proteome</keyword>
<dbReference type="InParanoid" id="A0A1E1JVU4"/>
<name>A0A1E1JVU4_9HELO</name>
<dbReference type="AlphaFoldDB" id="A0A1E1JVU4"/>
<gene>
    <name evidence="3" type="ORF">RCO7_02321</name>
</gene>
<protein>
    <recommendedName>
        <fullName evidence="2">DUF6590 domain-containing protein</fullName>
    </recommendedName>
</protein>
<dbReference type="Proteomes" id="UP000178129">
    <property type="component" value="Unassembled WGS sequence"/>
</dbReference>
<dbReference type="Pfam" id="PF20233">
    <property type="entry name" value="DUF6590"/>
    <property type="match status" value="1"/>
</dbReference>
<feature type="domain" description="DUF6590" evidence="2">
    <location>
        <begin position="114"/>
        <end position="194"/>
    </location>
</feature>
<evidence type="ECO:0000313" key="4">
    <source>
        <dbReference type="Proteomes" id="UP000178129"/>
    </source>
</evidence>
<organism evidence="3 4">
    <name type="scientific">Rhynchosporium graminicola</name>
    <dbReference type="NCBI Taxonomy" id="2792576"/>
    <lineage>
        <taxon>Eukaryota</taxon>
        <taxon>Fungi</taxon>
        <taxon>Dikarya</taxon>
        <taxon>Ascomycota</taxon>
        <taxon>Pezizomycotina</taxon>
        <taxon>Leotiomycetes</taxon>
        <taxon>Helotiales</taxon>
        <taxon>Ploettnerulaceae</taxon>
        <taxon>Rhynchosporium</taxon>
    </lineage>
</organism>
<sequence length="292" mass="32320">MAPQPPKSGAKNHGSPPGSPDKSNKRILRSSVDTIAKIAKIDIAKVTKKPKSAKDRRKANLKAGNNALAEEAAVDTEIEVEPEEDAVAARAPAPELELVEAELIDVGVRQDYRDFKLGHVITRVAHSTFIIDPAFGNETPPDMITWTKFGPVYSKPRKFVIIARFLDHMVCLPIFSYGGSGLSRKPNKKEYVGIRDAQYFFNTIDESPNGPALIVERKFRVGKFFGKKDRSVVNGTSYVQITQPVCVLYIENCTIDSLMKIGDLTKLISLYNQNRPNPDAPPAVRPPPRVRN</sequence>
<dbReference type="EMBL" id="FJUW01000003">
    <property type="protein sequence ID" value="CZS89987.1"/>
    <property type="molecule type" value="Genomic_DNA"/>
</dbReference>
<comment type="caution">
    <text evidence="3">The sequence shown here is derived from an EMBL/GenBank/DDBJ whole genome shotgun (WGS) entry which is preliminary data.</text>
</comment>
<proteinExistence type="predicted"/>